<dbReference type="AlphaFoldDB" id="A0A9K3LRA9"/>
<evidence type="ECO:0000256" key="1">
    <source>
        <dbReference type="SAM" id="Phobius"/>
    </source>
</evidence>
<gene>
    <name evidence="2" type="ORF">IV203_029562</name>
</gene>
<reference evidence="2" key="2">
    <citation type="submission" date="2021-04" db="EMBL/GenBank/DDBJ databases">
        <authorList>
            <person name="Podell S."/>
        </authorList>
    </citation>
    <scope>NUCLEOTIDE SEQUENCE</scope>
    <source>
        <strain evidence="2">Hildebrandi</strain>
    </source>
</reference>
<organism evidence="2 3">
    <name type="scientific">Nitzschia inconspicua</name>
    <dbReference type="NCBI Taxonomy" id="303405"/>
    <lineage>
        <taxon>Eukaryota</taxon>
        <taxon>Sar</taxon>
        <taxon>Stramenopiles</taxon>
        <taxon>Ochrophyta</taxon>
        <taxon>Bacillariophyta</taxon>
        <taxon>Bacillariophyceae</taxon>
        <taxon>Bacillariophycidae</taxon>
        <taxon>Bacillariales</taxon>
        <taxon>Bacillariaceae</taxon>
        <taxon>Nitzschia</taxon>
    </lineage>
</organism>
<keyword evidence="1" id="KW-0472">Membrane</keyword>
<name>A0A9K3LRA9_9STRA</name>
<comment type="caution">
    <text evidence="2">The sequence shown here is derived from an EMBL/GenBank/DDBJ whole genome shotgun (WGS) entry which is preliminary data.</text>
</comment>
<accession>A0A9K3LRA9</accession>
<dbReference type="EMBL" id="JAGRRH010000007">
    <property type="protein sequence ID" value="KAG7366892.1"/>
    <property type="molecule type" value="Genomic_DNA"/>
</dbReference>
<reference evidence="2" key="1">
    <citation type="journal article" date="2021" name="Sci. Rep.">
        <title>Diploid genomic architecture of Nitzschia inconspicua, an elite biomass production diatom.</title>
        <authorList>
            <person name="Oliver A."/>
            <person name="Podell S."/>
            <person name="Pinowska A."/>
            <person name="Traller J.C."/>
            <person name="Smith S.R."/>
            <person name="McClure R."/>
            <person name="Beliaev A."/>
            <person name="Bohutskyi P."/>
            <person name="Hill E.A."/>
            <person name="Rabines A."/>
            <person name="Zheng H."/>
            <person name="Allen L.Z."/>
            <person name="Kuo A."/>
            <person name="Grigoriev I.V."/>
            <person name="Allen A.E."/>
            <person name="Hazlebeck D."/>
            <person name="Allen E.E."/>
        </authorList>
    </citation>
    <scope>NUCLEOTIDE SEQUENCE</scope>
    <source>
        <strain evidence="2">Hildebrandi</strain>
    </source>
</reference>
<keyword evidence="1" id="KW-0812">Transmembrane</keyword>
<evidence type="ECO:0000313" key="3">
    <source>
        <dbReference type="Proteomes" id="UP000693970"/>
    </source>
</evidence>
<protein>
    <submittedName>
        <fullName evidence="2">Uncharacterized protein</fullName>
    </submittedName>
</protein>
<sequence length="162" mass="17946">MSNRQTKGDSVRGGSDVDFRTSSAASESHGGILGGDRTLCLFFELAYASRFQVHQIAFAEKFPRRDDFLPLVPINVIAFLVVGIFHTKLLHPGKCCLWREDADSEKLRKGLEGVATAFSIDGVYPGEYLVQNELVDGLDIEALSTPSLYWLSNNGYSAWLTR</sequence>
<proteinExistence type="predicted"/>
<keyword evidence="3" id="KW-1185">Reference proteome</keyword>
<feature type="transmembrane region" description="Helical" evidence="1">
    <location>
        <begin position="68"/>
        <end position="86"/>
    </location>
</feature>
<evidence type="ECO:0000313" key="2">
    <source>
        <dbReference type="EMBL" id="KAG7366892.1"/>
    </source>
</evidence>
<keyword evidence="1" id="KW-1133">Transmembrane helix</keyword>
<dbReference type="Proteomes" id="UP000693970">
    <property type="component" value="Unassembled WGS sequence"/>
</dbReference>